<keyword evidence="5" id="KW-0812">Transmembrane</keyword>
<dbReference type="RefSeq" id="WP_306735749.1">
    <property type="nucleotide sequence ID" value="NZ_JANHAX010000003.1"/>
</dbReference>
<evidence type="ECO:0000256" key="3">
    <source>
        <dbReference type="ARBA" id="ARBA00022676"/>
    </source>
</evidence>
<keyword evidence="10" id="KW-1185">Reference proteome</keyword>
<accession>A0AAE4B4Q3</accession>
<keyword evidence="3" id="KW-0328">Glycosyltransferase</keyword>
<keyword evidence="8" id="KW-0325">Glycoprotein</keyword>
<evidence type="ECO:0000256" key="7">
    <source>
        <dbReference type="ARBA" id="ARBA00023136"/>
    </source>
</evidence>
<dbReference type="GO" id="GO:0008373">
    <property type="term" value="F:sialyltransferase activity"/>
    <property type="evidence" value="ECO:0007669"/>
    <property type="project" value="InterPro"/>
</dbReference>
<comment type="caution">
    <text evidence="9">The sequence shown here is derived from an EMBL/GenBank/DDBJ whole genome shotgun (WGS) entry which is preliminary data.</text>
</comment>
<keyword evidence="7" id="KW-0472">Membrane</keyword>
<evidence type="ECO:0000256" key="8">
    <source>
        <dbReference type="ARBA" id="ARBA00023180"/>
    </source>
</evidence>
<proteinExistence type="predicted"/>
<organism evidence="9 10">
    <name type="scientific">Marimonas arenosa</name>
    <dbReference type="NCBI Taxonomy" id="1795305"/>
    <lineage>
        <taxon>Bacteria</taxon>
        <taxon>Pseudomonadati</taxon>
        <taxon>Pseudomonadota</taxon>
        <taxon>Alphaproteobacteria</taxon>
        <taxon>Rhodobacterales</taxon>
        <taxon>Paracoccaceae</taxon>
        <taxon>Marimonas</taxon>
    </lineage>
</organism>
<protein>
    <submittedName>
        <fullName evidence="9">Glycosyltransferase family 29 protein</fullName>
    </submittedName>
</protein>
<dbReference type="InterPro" id="IPR038578">
    <property type="entry name" value="GT29-like_sf"/>
</dbReference>
<dbReference type="GO" id="GO:0012505">
    <property type="term" value="C:endomembrane system"/>
    <property type="evidence" value="ECO:0007669"/>
    <property type="project" value="UniProtKB-SubCell"/>
</dbReference>
<comment type="subcellular location">
    <subcellularLocation>
        <location evidence="2">Endomembrane system</location>
    </subcellularLocation>
    <subcellularLocation>
        <location evidence="1">Membrane</location>
        <topology evidence="1">Single-pass membrane protein</topology>
    </subcellularLocation>
</comment>
<evidence type="ECO:0000256" key="6">
    <source>
        <dbReference type="ARBA" id="ARBA00022989"/>
    </source>
</evidence>
<evidence type="ECO:0000313" key="9">
    <source>
        <dbReference type="EMBL" id="MDQ2090470.1"/>
    </source>
</evidence>
<evidence type="ECO:0000256" key="5">
    <source>
        <dbReference type="ARBA" id="ARBA00022692"/>
    </source>
</evidence>
<dbReference type="EMBL" id="JANHAX010000003">
    <property type="protein sequence ID" value="MDQ2090470.1"/>
    <property type="molecule type" value="Genomic_DNA"/>
</dbReference>
<reference evidence="9" key="1">
    <citation type="submission" date="2022-07" db="EMBL/GenBank/DDBJ databases">
        <authorList>
            <person name="Otstavnykh N."/>
            <person name="Isaeva M."/>
            <person name="Bystritskaya E."/>
        </authorList>
    </citation>
    <scope>NUCLEOTIDE SEQUENCE</scope>
    <source>
        <strain evidence="9">KCTC 52189</strain>
    </source>
</reference>
<evidence type="ECO:0000256" key="2">
    <source>
        <dbReference type="ARBA" id="ARBA00004308"/>
    </source>
</evidence>
<dbReference type="GO" id="GO:0016020">
    <property type="term" value="C:membrane"/>
    <property type="evidence" value="ECO:0007669"/>
    <property type="project" value="UniProtKB-SubCell"/>
</dbReference>
<reference evidence="9" key="2">
    <citation type="submission" date="2023-02" db="EMBL/GenBank/DDBJ databases">
        <title>'Rhodoalgimonas zhirmunskyi' gen. nov., isolated from a red alga.</title>
        <authorList>
            <person name="Nedashkovskaya O.I."/>
            <person name="Otstavnykh N.Y."/>
            <person name="Bystritskaya E.P."/>
            <person name="Balabanova L.A."/>
            <person name="Isaeva M.P."/>
        </authorList>
    </citation>
    <scope>NUCLEOTIDE SEQUENCE</scope>
    <source>
        <strain evidence="9">KCTC 52189</strain>
    </source>
</reference>
<dbReference type="Pfam" id="PF00777">
    <property type="entry name" value="Glyco_transf_29"/>
    <property type="match status" value="1"/>
</dbReference>
<evidence type="ECO:0000313" key="10">
    <source>
        <dbReference type="Proteomes" id="UP001226762"/>
    </source>
</evidence>
<dbReference type="AlphaFoldDB" id="A0AAE4B4Q3"/>
<name>A0AAE4B4Q3_9RHOB</name>
<evidence type="ECO:0000256" key="1">
    <source>
        <dbReference type="ARBA" id="ARBA00004167"/>
    </source>
</evidence>
<keyword evidence="4" id="KW-0808">Transferase</keyword>
<sequence length="212" mass="24432">MDRDRVKAWPRKYLYQAPRALFLKLARNSDRRLARYIGERSVAVVGNARSLLDTEFGARIDAEGVVVRLNKGFVRAPAAQGRRTDIVSLSPEVTAEEIDSQFAPDLICLLTPKLRHLHLTRRDQLRRVLFYPFSAWTRDRRLIGRRPSSGFMMISWLLRLGFEGRITLYGFDFGATETYYNPAGYQTPHDFAAEGRLIQKWEAEGRLTIVRS</sequence>
<gene>
    <name evidence="9" type="ORF">NO357_11225</name>
</gene>
<evidence type="ECO:0000256" key="4">
    <source>
        <dbReference type="ARBA" id="ARBA00022679"/>
    </source>
</evidence>
<dbReference type="Gene3D" id="3.90.1480.20">
    <property type="entry name" value="Glycosyl transferase family 29"/>
    <property type="match status" value="1"/>
</dbReference>
<keyword evidence="6" id="KW-1133">Transmembrane helix</keyword>
<dbReference type="InterPro" id="IPR001675">
    <property type="entry name" value="Glyco_trans_29"/>
</dbReference>
<dbReference type="Proteomes" id="UP001226762">
    <property type="component" value="Unassembled WGS sequence"/>
</dbReference>